<dbReference type="AlphaFoldDB" id="A0A7L5JN12"/>
<dbReference type="RefSeq" id="WP_024775566.1">
    <property type="nucleotide sequence ID" value="NZ_CP054051.1"/>
</dbReference>
<dbReference type="KEGG" id="acib:ACBT_0576"/>
<feature type="domain" description="Cardiolipin synthase N-terminal" evidence="7">
    <location>
        <begin position="17"/>
        <end position="58"/>
    </location>
</feature>
<keyword evidence="3 6" id="KW-0812">Transmembrane</keyword>
<evidence type="ECO:0000313" key="9">
    <source>
        <dbReference type="Proteomes" id="UP000509513"/>
    </source>
</evidence>
<protein>
    <submittedName>
        <fullName evidence="8">Cardiolipin synthase family protein</fullName>
    </submittedName>
</protein>
<reference evidence="8 9" key="1">
    <citation type="submission" date="2020-05" db="EMBL/GenBank/DDBJ databases">
        <title>Complete genome sequencing of Campylobacter and Arcobacter type strains.</title>
        <authorList>
            <person name="Miller W.G."/>
            <person name="Yee E."/>
        </authorList>
    </citation>
    <scope>NUCLEOTIDE SEQUENCE [LARGE SCALE GENOMIC DNA]</scope>
    <source>
        <strain evidence="8 9">LMG 21996</strain>
    </source>
</reference>
<feature type="transmembrane region" description="Helical" evidence="6">
    <location>
        <begin position="6"/>
        <end position="26"/>
    </location>
</feature>
<dbReference type="Pfam" id="PF13396">
    <property type="entry name" value="PLDc_N"/>
    <property type="match status" value="1"/>
</dbReference>
<dbReference type="InterPro" id="IPR027379">
    <property type="entry name" value="CLS_N"/>
</dbReference>
<evidence type="ECO:0000313" key="8">
    <source>
        <dbReference type="EMBL" id="QKJ26530.1"/>
    </source>
</evidence>
<evidence type="ECO:0000256" key="1">
    <source>
        <dbReference type="ARBA" id="ARBA00004651"/>
    </source>
</evidence>
<evidence type="ECO:0000256" key="4">
    <source>
        <dbReference type="ARBA" id="ARBA00022989"/>
    </source>
</evidence>
<dbReference type="GO" id="GO:0005886">
    <property type="term" value="C:plasma membrane"/>
    <property type="evidence" value="ECO:0007669"/>
    <property type="project" value="UniProtKB-SubCell"/>
</dbReference>
<accession>A0A7L5JN12</accession>
<evidence type="ECO:0000256" key="5">
    <source>
        <dbReference type="ARBA" id="ARBA00023136"/>
    </source>
</evidence>
<dbReference type="Proteomes" id="UP000509513">
    <property type="component" value="Chromosome"/>
</dbReference>
<proteinExistence type="predicted"/>
<evidence type="ECO:0000256" key="3">
    <source>
        <dbReference type="ARBA" id="ARBA00022692"/>
    </source>
</evidence>
<keyword evidence="4 6" id="KW-1133">Transmembrane helix</keyword>
<keyword evidence="2" id="KW-1003">Cell membrane</keyword>
<evidence type="ECO:0000259" key="7">
    <source>
        <dbReference type="Pfam" id="PF13396"/>
    </source>
</evidence>
<organism evidence="8 9">
    <name type="scientific">Aliarcobacter cibarius</name>
    <dbReference type="NCBI Taxonomy" id="255507"/>
    <lineage>
        <taxon>Bacteria</taxon>
        <taxon>Pseudomonadati</taxon>
        <taxon>Campylobacterota</taxon>
        <taxon>Epsilonproteobacteria</taxon>
        <taxon>Campylobacterales</taxon>
        <taxon>Arcobacteraceae</taxon>
        <taxon>Aliarcobacter</taxon>
    </lineage>
</organism>
<name>A0A7L5JN12_9BACT</name>
<evidence type="ECO:0000256" key="2">
    <source>
        <dbReference type="ARBA" id="ARBA00022475"/>
    </source>
</evidence>
<keyword evidence="5 6" id="KW-0472">Membrane</keyword>
<comment type="subcellular location">
    <subcellularLocation>
        <location evidence="1">Cell membrane</location>
        <topology evidence="1">Multi-pass membrane protein</topology>
    </subcellularLocation>
</comment>
<sequence length="67" mass="7669">MEIVFILSLIFLVGLGILWLYTLIDALKSEFKDGTNKIVWLIVIFILGPIGSILYIFISKKQKIVQE</sequence>
<gene>
    <name evidence="8" type="ORF">ACBT_0576</name>
</gene>
<evidence type="ECO:0000256" key="6">
    <source>
        <dbReference type="SAM" id="Phobius"/>
    </source>
</evidence>
<dbReference type="EMBL" id="CP054051">
    <property type="protein sequence ID" value="QKJ26530.1"/>
    <property type="molecule type" value="Genomic_DNA"/>
</dbReference>
<feature type="transmembrane region" description="Helical" evidence="6">
    <location>
        <begin position="38"/>
        <end position="58"/>
    </location>
</feature>